<dbReference type="GO" id="GO:0016579">
    <property type="term" value="P:protein deubiquitination"/>
    <property type="evidence" value="ECO:0007669"/>
    <property type="project" value="InterPro"/>
</dbReference>
<evidence type="ECO:0000313" key="11">
    <source>
        <dbReference type="Proteomes" id="UP000317494"/>
    </source>
</evidence>
<dbReference type="PANTHER" id="PTHR24006:SF687">
    <property type="entry name" value="UBIQUITIN CARBOXYL-TERMINAL HYDROLASE 10"/>
    <property type="match status" value="1"/>
</dbReference>
<evidence type="ECO:0000256" key="3">
    <source>
        <dbReference type="ARBA" id="ARBA00022786"/>
    </source>
</evidence>
<dbReference type="AlphaFoldDB" id="A0A507CS62"/>
<gene>
    <name evidence="10" type="ORF">SeLEV6574_g05817</name>
    <name evidence="9" type="ORF">SeMB42_g06063</name>
</gene>
<dbReference type="STRING" id="286115.A0A507CS62"/>
<evidence type="ECO:0000256" key="7">
    <source>
        <dbReference type="SAM" id="MobiDB-lite"/>
    </source>
</evidence>
<reference evidence="11 12" key="1">
    <citation type="journal article" date="2019" name="Sci. Rep.">
        <title>Comparative genomics of chytrid fungi reveal insights into the obligate biotrophic and pathogenic lifestyle of Synchytrium endobioticum.</title>
        <authorList>
            <person name="van de Vossenberg B.T.L.H."/>
            <person name="Warris S."/>
            <person name="Nguyen H.D.T."/>
            <person name="van Gent-Pelzer M.P.E."/>
            <person name="Joly D.L."/>
            <person name="van de Geest H.C."/>
            <person name="Bonants P.J.M."/>
            <person name="Smith D.S."/>
            <person name="Levesque C.A."/>
            <person name="van der Lee T.A.J."/>
        </authorList>
    </citation>
    <scope>NUCLEOTIDE SEQUENCE [LARGE SCALE GENOMIC DNA]</scope>
    <source>
        <strain evidence="10 12">LEV6574</strain>
        <strain evidence="9 11">MB42</strain>
    </source>
</reference>
<feature type="compositionally biased region" description="Low complexity" evidence="7">
    <location>
        <begin position="129"/>
        <end position="138"/>
    </location>
</feature>
<dbReference type="PANTHER" id="PTHR24006">
    <property type="entry name" value="UBIQUITIN CARBOXYL-TERMINAL HYDROLASE"/>
    <property type="match status" value="1"/>
</dbReference>
<evidence type="ECO:0000313" key="9">
    <source>
        <dbReference type="EMBL" id="TPX40284.1"/>
    </source>
</evidence>
<evidence type="ECO:0000313" key="12">
    <source>
        <dbReference type="Proteomes" id="UP000320475"/>
    </source>
</evidence>
<keyword evidence="2 6" id="KW-0645">Protease</keyword>
<keyword evidence="11" id="KW-1185">Reference proteome</keyword>
<dbReference type="InterPro" id="IPR038765">
    <property type="entry name" value="Papain-like_cys_pep_sf"/>
</dbReference>
<feature type="compositionally biased region" description="Basic residues" evidence="7">
    <location>
        <begin position="44"/>
        <end position="53"/>
    </location>
</feature>
<dbReference type="GO" id="GO:0005634">
    <property type="term" value="C:nucleus"/>
    <property type="evidence" value="ECO:0007669"/>
    <property type="project" value="TreeGrafter"/>
</dbReference>
<dbReference type="InterPro" id="IPR028889">
    <property type="entry name" value="USP"/>
</dbReference>
<comment type="similarity">
    <text evidence="6">Belongs to the peptidase C19 family.</text>
</comment>
<dbReference type="Gene3D" id="3.90.70.10">
    <property type="entry name" value="Cysteine proteinases"/>
    <property type="match status" value="1"/>
</dbReference>
<feature type="region of interest" description="Disordered" evidence="7">
    <location>
        <begin position="41"/>
        <end position="61"/>
    </location>
</feature>
<dbReference type="InterPro" id="IPR018200">
    <property type="entry name" value="USP_CS"/>
</dbReference>
<organism evidence="10 12">
    <name type="scientific">Synchytrium endobioticum</name>
    <dbReference type="NCBI Taxonomy" id="286115"/>
    <lineage>
        <taxon>Eukaryota</taxon>
        <taxon>Fungi</taxon>
        <taxon>Fungi incertae sedis</taxon>
        <taxon>Chytridiomycota</taxon>
        <taxon>Chytridiomycota incertae sedis</taxon>
        <taxon>Chytridiomycetes</taxon>
        <taxon>Synchytriales</taxon>
        <taxon>Synchytriaceae</taxon>
        <taxon>Synchytrium</taxon>
    </lineage>
</organism>
<evidence type="ECO:0000256" key="5">
    <source>
        <dbReference type="ARBA" id="ARBA00022807"/>
    </source>
</evidence>
<dbReference type="PROSITE" id="PS50235">
    <property type="entry name" value="USP_3"/>
    <property type="match status" value="1"/>
</dbReference>
<proteinExistence type="inferred from homology"/>
<feature type="region of interest" description="Disordered" evidence="7">
    <location>
        <begin position="207"/>
        <end position="343"/>
    </location>
</feature>
<dbReference type="InterPro" id="IPR001394">
    <property type="entry name" value="Peptidase_C19_UCH"/>
</dbReference>
<dbReference type="GO" id="GO:0005829">
    <property type="term" value="C:cytosol"/>
    <property type="evidence" value="ECO:0007669"/>
    <property type="project" value="TreeGrafter"/>
</dbReference>
<dbReference type="PROSITE" id="PS00973">
    <property type="entry name" value="USP_2"/>
    <property type="match status" value="1"/>
</dbReference>
<dbReference type="EMBL" id="QEAN01000319">
    <property type="protein sequence ID" value="TPX40284.1"/>
    <property type="molecule type" value="Genomic_DNA"/>
</dbReference>
<evidence type="ECO:0000256" key="4">
    <source>
        <dbReference type="ARBA" id="ARBA00022801"/>
    </source>
</evidence>
<feature type="compositionally biased region" description="Polar residues" evidence="7">
    <location>
        <begin position="97"/>
        <end position="106"/>
    </location>
</feature>
<name>A0A507CS62_9FUNG</name>
<comment type="catalytic activity">
    <reaction evidence="1 6">
        <text>Thiol-dependent hydrolysis of ester, thioester, amide, peptide and isopeptide bonds formed by the C-terminal Gly of ubiquitin (a 76-residue protein attached to proteins as an intracellular targeting signal).</text>
        <dbReference type="EC" id="3.4.19.12"/>
    </reaction>
</comment>
<dbReference type="Pfam" id="PF00443">
    <property type="entry name" value="UCH"/>
    <property type="match status" value="1"/>
</dbReference>
<dbReference type="EMBL" id="QEAM01000292">
    <property type="protein sequence ID" value="TPX41997.1"/>
    <property type="molecule type" value="Genomic_DNA"/>
</dbReference>
<dbReference type="CDD" id="cd02257">
    <property type="entry name" value="Peptidase_C19"/>
    <property type="match status" value="1"/>
</dbReference>
<evidence type="ECO:0000256" key="2">
    <source>
        <dbReference type="ARBA" id="ARBA00022670"/>
    </source>
</evidence>
<keyword evidence="5 6" id="KW-0788">Thiol protease</keyword>
<feature type="compositionally biased region" description="Polar residues" evidence="7">
    <location>
        <begin position="158"/>
        <end position="186"/>
    </location>
</feature>
<feature type="domain" description="USP" evidence="8">
    <location>
        <begin position="378"/>
        <end position="735"/>
    </location>
</feature>
<dbReference type="VEuPathDB" id="FungiDB:SeMB42_g06063"/>
<evidence type="ECO:0000259" key="8">
    <source>
        <dbReference type="PROSITE" id="PS50235"/>
    </source>
</evidence>
<evidence type="ECO:0000256" key="1">
    <source>
        <dbReference type="ARBA" id="ARBA00000707"/>
    </source>
</evidence>
<dbReference type="GO" id="GO:0006508">
    <property type="term" value="P:proteolysis"/>
    <property type="evidence" value="ECO:0007669"/>
    <property type="project" value="UniProtKB-KW"/>
</dbReference>
<protein>
    <recommendedName>
        <fullName evidence="6">Ubiquitin carboxyl-terminal hydrolase</fullName>
        <ecNumber evidence="6">3.4.19.12</ecNumber>
    </recommendedName>
</protein>
<evidence type="ECO:0000313" key="10">
    <source>
        <dbReference type="EMBL" id="TPX41997.1"/>
    </source>
</evidence>
<dbReference type="PROSITE" id="PS00972">
    <property type="entry name" value="USP_1"/>
    <property type="match status" value="1"/>
</dbReference>
<comment type="caution">
    <text evidence="10">The sequence shown here is derived from an EMBL/GenBank/DDBJ whole genome shotgun (WGS) entry which is preliminary data.</text>
</comment>
<dbReference type="SUPFAM" id="SSF54001">
    <property type="entry name" value="Cysteine proteinases"/>
    <property type="match status" value="1"/>
</dbReference>
<evidence type="ECO:0000256" key="6">
    <source>
        <dbReference type="RuleBase" id="RU366025"/>
    </source>
</evidence>
<dbReference type="Proteomes" id="UP000317494">
    <property type="component" value="Unassembled WGS sequence"/>
</dbReference>
<dbReference type="Proteomes" id="UP000320475">
    <property type="component" value="Unassembled WGS sequence"/>
</dbReference>
<keyword evidence="3 6" id="KW-0833">Ubl conjugation pathway</keyword>
<sequence length="735" mass="79747">METLPMCKKITPIVFGDFTLEELNAIVDPDTLLDRFTPGWTSGKRQKIQRHGIKPPQPLLNGSLSRGPISLGSIVTAVTVPCTSATANHQKPPLSPPNQNSISAVDTKSPRPLPSTCNGVAKQPASSLPTPCTTPPITLQSTAIAPSVPSLTPKPSARTPSLPNGPSSQPTSSSNCAPQTKSSTLPQKQLLSYSSIASAAIVNACPRPNGVAQSIPRTRTTAHTPTRPPLGADQALPRHQPKPISPQLTITTQSQSTQQQKPLSPLTPSPKSSQSKPPIPSIVSTSPVPTSATSETPSIPSPSSYISNSQRSIHEPPKQGPKSWADLVKTRGPSNSKSGITGYVAKPEQARTPSFHNRPSDLLKHFEPSMDASRVVPRGLVNNGNMCFMNAILQPLVYCPPFLNLMKMVAKKISHSFNKRMVLTEAVIMFMNEFKMEDDPKTSPDSAPAAPFAPEYVYDALRTLKKINSIKGRQEDAEEFLGFLLDGLHEELLGVIQEADSSSRKGSVIGTSNGSSESDGTWVEIGKGNKTLVTRRMEMAESPITKIFSGRMRSAIKAPGCRDSVTDEPFVFLHLDINPDAVRTIDDALRNVAVPEVLDEFTSSTKGIKVEATKQNLLATFPPILMVHLKRFVYSQTGGTQKIHKHVGYSTELDVCPELISPTTRRTVSAVKYKLFAVVYHHGKLAAGGHYTCDVLRAPNQWLSVDDAAIQKVHVSDVLREKRDRDVYMLMYFKV</sequence>
<dbReference type="GO" id="GO:0004843">
    <property type="term" value="F:cysteine-type deubiquitinase activity"/>
    <property type="evidence" value="ECO:0007669"/>
    <property type="project" value="UniProtKB-UniRule"/>
</dbReference>
<dbReference type="InterPro" id="IPR050164">
    <property type="entry name" value="Peptidase_C19"/>
</dbReference>
<dbReference type="EC" id="3.4.19.12" evidence="6"/>
<feature type="compositionally biased region" description="Low complexity" evidence="7">
    <location>
        <begin position="245"/>
        <end position="311"/>
    </location>
</feature>
<feature type="region of interest" description="Disordered" evidence="7">
    <location>
        <begin position="86"/>
        <end position="186"/>
    </location>
</feature>
<dbReference type="OrthoDB" id="429671at2759"/>
<keyword evidence="4 6" id="KW-0378">Hydrolase</keyword>
<accession>A0A507CS62</accession>
<feature type="compositionally biased region" description="Low complexity" evidence="7">
    <location>
        <begin position="216"/>
        <end position="225"/>
    </location>
</feature>